<evidence type="ECO:0000313" key="4">
    <source>
        <dbReference type="Proteomes" id="UP000204391"/>
    </source>
</evidence>
<evidence type="ECO:0000313" key="3">
    <source>
        <dbReference type="EMBL" id="ASN06482.1"/>
    </source>
</evidence>
<dbReference type="OrthoDB" id="9809821at2"/>
<dbReference type="KEGG" id="vne:CFK40_16390"/>
<dbReference type="InterPro" id="IPR036291">
    <property type="entry name" value="NAD(P)-bd_dom_sf"/>
</dbReference>
<dbReference type="SUPFAM" id="SSF51735">
    <property type="entry name" value="NAD(P)-binding Rossmann-fold domains"/>
    <property type="match status" value="1"/>
</dbReference>
<name>A0A221MFU0_9BACI</name>
<keyword evidence="4" id="KW-1185">Reference proteome</keyword>
<dbReference type="AlphaFoldDB" id="A0A221MFU0"/>
<dbReference type="PRINTS" id="PR00081">
    <property type="entry name" value="GDHRDH"/>
</dbReference>
<dbReference type="CDD" id="cd05327">
    <property type="entry name" value="retinol-DH_like_SDR_c_like"/>
    <property type="match status" value="1"/>
</dbReference>
<comment type="similarity">
    <text evidence="2">Belongs to the short-chain dehydrogenases/reductases (SDR) family.</text>
</comment>
<gene>
    <name evidence="3" type="ORF">CFK40_16390</name>
</gene>
<evidence type="ECO:0000256" key="1">
    <source>
        <dbReference type="ARBA" id="ARBA00023002"/>
    </source>
</evidence>
<organism evidence="3 4">
    <name type="scientific">Virgibacillus necropolis</name>
    <dbReference type="NCBI Taxonomy" id="163877"/>
    <lineage>
        <taxon>Bacteria</taxon>
        <taxon>Bacillati</taxon>
        <taxon>Bacillota</taxon>
        <taxon>Bacilli</taxon>
        <taxon>Bacillales</taxon>
        <taxon>Bacillaceae</taxon>
        <taxon>Virgibacillus</taxon>
    </lineage>
</organism>
<dbReference type="PANTHER" id="PTHR43157:SF31">
    <property type="entry name" value="PHOSPHATIDYLINOSITOL-GLYCAN BIOSYNTHESIS CLASS F PROTEIN"/>
    <property type="match status" value="1"/>
</dbReference>
<keyword evidence="1" id="KW-0560">Oxidoreductase</keyword>
<dbReference type="Proteomes" id="UP000204391">
    <property type="component" value="Chromosome"/>
</dbReference>
<dbReference type="InterPro" id="IPR002347">
    <property type="entry name" value="SDR_fam"/>
</dbReference>
<protein>
    <submittedName>
        <fullName evidence="3">Short-chain dehydrogenase</fullName>
    </submittedName>
</protein>
<dbReference type="GO" id="GO:0016491">
    <property type="term" value="F:oxidoreductase activity"/>
    <property type="evidence" value="ECO:0007669"/>
    <property type="project" value="UniProtKB-KW"/>
</dbReference>
<dbReference type="PRINTS" id="PR00080">
    <property type="entry name" value="SDRFAMILY"/>
</dbReference>
<dbReference type="PANTHER" id="PTHR43157">
    <property type="entry name" value="PHOSPHATIDYLINOSITOL-GLYCAN BIOSYNTHESIS CLASS F PROTEIN-RELATED"/>
    <property type="match status" value="1"/>
</dbReference>
<evidence type="ECO:0000256" key="2">
    <source>
        <dbReference type="RuleBase" id="RU000363"/>
    </source>
</evidence>
<reference evidence="3 4" key="1">
    <citation type="journal article" date="2003" name="Int. J. Syst. Evol. Microbiol.">
        <title>Virgibacillus carmonensis sp. nov., Virgibacillus necropolis sp. nov. and Virgibacillus picturae sp. nov., three novel species isolated from deteriorated mural paintings, transfer of the species of the genus salibacillus to Virgibacillus, as Virgibacillus marismortui comb. nov. and Virgibacillus salexigens comb. nov., and emended description of the genus Virgibacillus.</title>
        <authorList>
            <person name="Heyrman J."/>
            <person name="Logan N.A."/>
            <person name="Busse H.J."/>
            <person name="Balcaen A."/>
            <person name="Lebbe L."/>
            <person name="Rodriguez-Diaz M."/>
            <person name="Swings J."/>
            <person name="De Vos P."/>
        </authorList>
    </citation>
    <scope>NUCLEOTIDE SEQUENCE [LARGE SCALE GENOMIC DNA]</scope>
    <source>
        <strain evidence="3 4">LMG 19488</strain>
    </source>
</reference>
<accession>A0A221MFU0</accession>
<dbReference type="EMBL" id="CP022437">
    <property type="protein sequence ID" value="ASN06482.1"/>
    <property type="molecule type" value="Genomic_DNA"/>
</dbReference>
<dbReference type="Gene3D" id="3.40.50.720">
    <property type="entry name" value="NAD(P)-binding Rossmann-like Domain"/>
    <property type="match status" value="1"/>
</dbReference>
<dbReference type="Pfam" id="PF00106">
    <property type="entry name" value="adh_short"/>
    <property type="match status" value="1"/>
</dbReference>
<sequence>MNVQSGTKKDKNTNLVEITQEQRKVAVVTGANSGMGLATTVELINKGFHVIMACRSTQRGEEALQKAKQQSNANRVELMKCDLGSLESIHTFADQFKQQYQTLDVLVNNAGVVSIKRETTAHGFESMIGVNHLGHFLLTNLLLEPLKNAKQGRIVVVSSGAHKVGKIHFEDPYLSKNFNVVKGYAQSKLANILFIRELATRLSTTSVTANCVHPGAVGTSLGVNRNTGFGKSVHALLRPFFQTPTQGADTAVYLATSPEVATISGEYFYKRKVAKISSKAKNKNLAEELWEWSEQEVDHS</sequence>
<proteinExistence type="inferred from homology"/>